<dbReference type="EMBL" id="BMAT01012420">
    <property type="protein sequence ID" value="GFR92014.1"/>
    <property type="molecule type" value="Genomic_DNA"/>
</dbReference>
<accession>A0AAV4H2S5</accession>
<gene>
    <name evidence="2" type="ORF">ElyMa_006189700</name>
</gene>
<organism evidence="2 3">
    <name type="scientific">Elysia marginata</name>
    <dbReference type="NCBI Taxonomy" id="1093978"/>
    <lineage>
        <taxon>Eukaryota</taxon>
        <taxon>Metazoa</taxon>
        <taxon>Spiralia</taxon>
        <taxon>Lophotrochozoa</taxon>
        <taxon>Mollusca</taxon>
        <taxon>Gastropoda</taxon>
        <taxon>Heterobranchia</taxon>
        <taxon>Euthyneura</taxon>
        <taxon>Panpulmonata</taxon>
        <taxon>Sacoglossa</taxon>
        <taxon>Placobranchoidea</taxon>
        <taxon>Plakobranchidae</taxon>
        <taxon>Elysia</taxon>
    </lineage>
</organism>
<dbReference type="AlphaFoldDB" id="A0AAV4H2S5"/>
<evidence type="ECO:0000256" key="1">
    <source>
        <dbReference type="SAM" id="MobiDB-lite"/>
    </source>
</evidence>
<sequence length="163" mass="18245">MGIHIWDLACDVTIPVPRNETSKVTYRQEIVWKSFKHGLKEEDVPDVNTADTCRTVSLNFDRAWAIEEKKSKAKSQKIRDNATNNNIPTVEDDLKESSKATSSLIPPERAGTKNVAEDSTGAQSGRVNVMMVLLRAFGMKFATRQFVKGVFEMTHLSSAILME</sequence>
<dbReference type="Proteomes" id="UP000762676">
    <property type="component" value="Unassembled WGS sequence"/>
</dbReference>
<reference evidence="2 3" key="1">
    <citation type="journal article" date="2021" name="Elife">
        <title>Chloroplast acquisition without the gene transfer in kleptoplastic sea slugs, Plakobranchus ocellatus.</title>
        <authorList>
            <person name="Maeda T."/>
            <person name="Takahashi S."/>
            <person name="Yoshida T."/>
            <person name="Shimamura S."/>
            <person name="Takaki Y."/>
            <person name="Nagai Y."/>
            <person name="Toyoda A."/>
            <person name="Suzuki Y."/>
            <person name="Arimoto A."/>
            <person name="Ishii H."/>
            <person name="Satoh N."/>
            <person name="Nishiyama T."/>
            <person name="Hasebe M."/>
            <person name="Maruyama T."/>
            <person name="Minagawa J."/>
            <person name="Obokata J."/>
            <person name="Shigenobu S."/>
        </authorList>
    </citation>
    <scope>NUCLEOTIDE SEQUENCE [LARGE SCALE GENOMIC DNA]</scope>
</reference>
<comment type="caution">
    <text evidence="2">The sequence shown here is derived from an EMBL/GenBank/DDBJ whole genome shotgun (WGS) entry which is preliminary data.</text>
</comment>
<evidence type="ECO:0000313" key="2">
    <source>
        <dbReference type="EMBL" id="GFR92014.1"/>
    </source>
</evidence>
<keyword evidence="3" id="KW-1185">Reference proteome</keyword>
<evidence type="ECO:0000313" key="3">
    <source>
        <dbReference type="Proteomes" id="UP000762676"/>
    </source>
</evidence>
<feature type="region of interest" description="Disordered" evidence="1">
    <location>
        <begin position="69"/>
        <end position="121"/>
    </location>
</feature>
<proteinExistence type="predicted"/>
<protein>
    <submittedName>
        <fullName evidence="2">Uncharacterized protein</fullName>
    </submittedName>
</protein>
<name>A0AAV4H2S5_9GAST</name>